<dbReference type="SUPFAM" id="SSF81321">
    <property type="entry name" value="Family A G protein-coupled receptor-like"/>
    <property type="match status" value="2"/>
</dbReference>
<dbReference type="PROSITE" id="PS50262">
    <property type="entry name" value="G_PROTEIN_RECEP_F1_2"/>
    <property type="match status" value="1"/>
</dbReference>
<comment type="subcellular location">
    <subcellularLocation>
        <location evidence="1">Membrane</location>
        <topology evidence="1">Multi-pass membrane protein</topology>
    </subcellularLocation>
</comment>
<keyword evidence="12" id="KW-1185">Reference proteome</keyword>
<dbReference type="PANTHER" id="PTHR24243">
    <property type="entry name" value="G-PROTEIN COUPLED RECEPTOR"/>
    <property type="match status" value="1"/>
</dbReference>
<feature type="transmembrane region" description="Helical" evidence="9">
    <location>
        <begin position="758"/>
        <end position="779"/>
    </location>
</feature>
<evidence type="ECO:0000256" key="3">
    <source>
        <dbReference type="ARBA" id="ARBA00022989"/>
    </source>
</evidence>
<keyword evidence="6 11" id="KW-0675">Receptor</keyword>
<dbReference type="PANTHER" id="PTHR24243:SF208">
    <property type="entry name" value="PYROKININ-1 RECEPTOR"/>
    <property type="match status" value="1"/>
</dbReference>
<feature type="region of interest" description="Disordered" evidence="8">
    <location>
        <begin position="242"/>
        <end position="303"/>
    </location>
</feature>
<evidence type="ECO:0000313" key="12">
    <source>
        <dbReference type="Proteomes" id="UP000735302"/>
    </source>
</evidence>
<feature type="transmembrane region" description="Helical" evidence="9">
    <location>
        <begin position="41"/>
        <end position="67"/>
    </location>
</feature>
<comment type="caution">
    <text evidence="11">The sequence shown here is derived from an EMBL/GenBank/DDBJ whole genome shotgun (WGS) entry which is preliminary data.</text>
</comment>
<feature type="region of interest" description="Disordered" evidence="8">
    <location>
        <begin position="426"/>
        <end position="468"/>
    </location>
</feature>
<dbReference type="CDD" id="cd00637">
    <property type="entry name" value="7tm_classA_rhodopsin-like"/>
    <property type="match status" value="2"/>
</dbReference>
<feature type="compositionally biased region" description="Polar residues" evidence="8">
    <location>
        <begin position="323"/>
        <end position="332"/>
    </location>
</feature>
<dbReference type="Proteomes" id="UP000735302">
    <property type="component" value="Unassembled WGS sequence"/>
</dbReference>
<organism evidence="11 12">
    <name type="scientific">Plakobranchus ocellatus</name>
    <dbReference type="NCBI Taxonomy" id="259542"/>
    <lineage>
        <taxon>Eukaryota</taxon>
        <taxon>Metazoa</taxon>
        <taxon>Spiralia</taxon>
        <taxon>Lophotrochozoa</taxon>
        <taxon>Mollusca</taxon>
        <taxon>Gastropoda</taxon>
        <taxon>Heterobranchia</taxon>
        <taxon>Euthyneura</taxon>
        <taxon>Panpulmonata</taxon>
        <taxon>Sacoglossa</taxon>
        <taxon>Placobranchoidea</taxon>
        <taxon>Plakobranchidae</taxon>
        <taxon>Plakobranchus</taxon>
    </lineage>
</organism>
<dbReference type="InterPro" id="IPR000276">
    <property type="entry name" value="GPCR_Rhodpsn"/>
</dbReference>
<dbReference type="Pfam" id="PF00001">
    <property type="entry name" value="7tm_1"/>
    <property type="match status" value="1"/>
</dbReference>
<evidence type="ECO:0000259" key="10">
    <source>
        <dbReference type="PROSITE" id="PS50262"/>
    </source>
</evidence>
<evidence type="ECO:0000256" key="9">
    <source>
        <dbReference type="SAM" id="Phobius"/>
    </source>
</evidence>
<evidence type="ECO:0000256" key="5">
    <source>
        <dbReference type="ARBA" id="ARBA00023136"/>
    </source>
</evidence>
<dbReference type="GO" id="GO:0004930">
    <property type="term" value="F:G protein-coupled receptor activity"/>
    <property type="evidence" value="ECO:0007669"/>
    <property type="project" value="UniProtKB-KW"/>
</dbReference>
<proteinExistence type="predicted"/>
<feature type="transmembrane region" description="Helical" evidence="9">
    <location>
        <begin position="799"/>
        <end position="822"/>
    </location>
</feature>
<protein>
    <submittedName>
        <fullName evidence="11">Cholecystokinin receptor</fullName>
    </submittedName>
</protein>
<feature type="region of interest" description="Disordered" evidence="8">
    <location>
        <begin position="323"/>
        <end position="344"/>
    </location>
</feature>
<keyword evidence="3 9" id="KW-1133">Transmembrane helix</keyword>
<dbReference type="PRINTS" id="PR00237">
    <property type="entry name" value="GPCRRHODOPSN"/>
</dbReference>
<keyword evidence="5 9" id="KW-0472">Membrane</keyword>
<feature type="transmembrane region" description="Helical" evidence="9">
    <location>
        <begin position="74"/>
        <end position="93"/>
    </location>
</feature>
<sequence>MDNVTFGIKGEDLAMAVTPDPALWELVLREEQAEWYLKLPAFLMLGILMAIGVPGNLFVLAVYGLMIKPSSYRVFVLCMAVFDLLNCMMGIPFEIADLNDDITFDQPGVCKAFRFIVTFTSCASVIVLVGVSIDRFRRTCLPLSPQWKPTQSYKACALATLLALLYAIPAPIFYGVKTEERHGYQLYDCSIDDHWGHGSDYVLAYNIVLFVNWITCIIILSVLYTLIVYKIRKQKKQLSSYSTGQNAQTNHNNQSGQSQQSHEGHIDHPDPSGLYLSTSRRPGRRESGKHPDDNYYSHSSATDATAKDVEKCDTVLRGNVNFESGGQQTVKRSSGGHVKPGDVGRINQWVEDNKVTVLSSHGEADSDSEGSRHHCSVGDAAPIMRLFSRDVNPLQQDKPPGQTLSLGVEIMEPVYEDDQTEAEGLNCSVGDDDIFASGNSSQRVSDSQAMSPSPFHRHESLNNYYTSATNTPDGSMDCLSCPEGHCDDDTQEEGAIAPSGRGFELTLTTVEFHSNTNPTLTSSSSLISDSSAADGNVSSVSHSALWGSDNALDSDNRCLVNYEHRESIPLEELSPSYKTEQCEINSEPEHLDTAAENREGEHTFCLDNHRPWASEDCILEKGTEKKVGLRQNFSSLPFLTKELRRIEFEEFSMRRARSLPSLLYAGAEPGTYNRLPETKRENADQNCSNHTRKNPFNKPEYNDDEYNSTSLAPAEADNRVEEPQKQNFLQKVSQSLTLSRLSLRKPSNSNRDSQTIKVVYTMLAVTIGFILSYLPHLSVQIFRGFAPEKVEYMLKTSQAYFVIHHIFIRSFFVNNAINPIIYGTRNKVFRRKGLKLLRSIVAALIGEGRCGEKLSCGRCREWAVAESKQPSSHTDEHTQ</sequence>
<feature type="domain" description="G-protein coupled receptors family 1 profile" evidence="10">
    <location>
        <begin position="55"/>
        <end position="822"/>
    </location>
</feature>
<dbReference type="AlphaFoldDB" id="A0AAV3YP72"/>
<dbReference type="GO" id="GO:0016020">
    <property type="term" value="C:membrane"/>
    <property type="evidence" value="ECO:0007669"/>
    <property type="project" value="UniProtKB-SubCell"/>
</dbReference>
<feature type="transmembrane region" description="Helical" evidence="9">
    <location>
        <begin position="203"/>
        <end position="229"/>
    </location>
</feature>
<evidence type="ECO:0000256" key="1">
    <source>
        <dbReference type="ARBA" id="ARBA00004141"/>
    </source>
</evidence>
<evidence type="ECO:0000256" key="4">
    <source>
        <dbReference type="ARBA" id="ARBA00023040"/>
    </source>
</evidence>
<evidence type="ECO:0000256" key="6">
    <source>
        <dbReference type="ARBA" id="ARBA00023170"/>
    </source>
</evidence>
<dbReference type="EMBL" id="BLXT01001270">
    <property type="protein sequence ID" value="GFN83928.1"/>
    <property type="molecule type" value="Genomic_DNA"/>
</dbReference>
<evidence type="ECO:0000313" key="11">
    <source>
        <dbReference type="EMBL" id="GFN83928.1"/>
    </source>
</evidence>
<dbReference type="Gene3D" id="1.20.1070.10">
    <property type="entry name" value="Rhodopsin 7-helix transmembrane proteins"/>
    <property type="match status" value="2"/>
</dbReference>
<feature type="transmembrane region" description="Helical" evidence="9">
    <location>
        <begin position="113"/>
        <end position="134"/>
    </location>
</feature>
<feature type="compositionally biased region" description="Polar residues" evidence="8">
    <location>
        <begin position="437"/>
        <end position="451"/>
    </location>
</feature>
<dbReference type="InterPro" id="IPR017452">
    <property type="entry name" value="GPCR_Rhodpsn_7TM"/>
</dbReference>
<evidence type="ECO:0000256" key="2">
    <source>
        <dbReference type="ARBA" id="ARBA00022692"/>
    </source>
</evidence>
<keyword evidence="2 9" id="KW-0812">Transmembrane</keyword>
<keyword evidence="7" id="KW-0807">Transducer</keyword>
<evidence type="ECO:0000256" key="7">
    <source>
        <dbReference type="ARBA" id="ARBA00023224"/>
    </source>
</evidence>
<accession>A0AAV3YP72</accession>
<reference evidence="11 12" key="1">
    <citation type="journal article" date="2021" name="Elife">
        <title>Chloroplast acquisition without the gene transfer in kleptoplastic sea slugs, Plakobranchus ocellatus.</title>
        <authorList>
            <person name="Maeda T."/>
            <person name="Takahashi S."/>
            <person name="Yoshida T."/>
            <person name="Shimamura S."/>
            <person name="Takaki Y."/>
            <person name="Nagai Y."/>
            <person name="Toyoda A."/>
            <person name="Suzuki Y."/>
            <person name="Arimoto A."/>
            <person name="Ishii H."/>
            <person name="Satoh N."/>
            <person name="Nishiyama T."/>
            <person name="Hasebe M."/>
            <person name="Maruyama T."/>
            <person name="Minagawa J."/>
            <person name="Obokata J."/>
            <person name="Shigenobu S."/>
        </authorList>
    </citation>
    <scope>NUCLEOTIDE SEQUENCE [LARGE SCALE GENOMIC DNA]</scope>
</reference>
<keyword evidence="4" id="KW-0297">G-protein coupled receptor</keyword>
<evidence type="ECO:0000256" key="8">
    <source>
        <dbReference type="SAM" id="MobiDB-lite"/>
    </source>
</evidence>
<feature type="transmembrane region" description="Helical" evidence="9">
    <location>
        <begin position="155"/>
        <end position="176"/>
    </location>
</feature>
<gene>
    <name evidence="11" type="ORF">PoB_001043400</name>
</gene>
<feature type="compositionally biased region" description="Basic and acidic residues" evidence="8">
    <location>
        <begin position="284"/>
        <end position="295"/>
    </location>
</feature>
<feature type="region of interest" description="Disordered" evidence="8">
    <location>
        <begin position="666"/>
        <end position="709"/>
    </location>
</feature>
<feature type="compositionally biased region" description="Low complexity" evidence="8">
    <location>
        <begin position="250"/>
        <end position="261"/>
    </location>
</feature>
<name>A0AAV3YP72_9GAST</name>